<evidence type="ECO:0000313" key="8">
    <source>
        <dbReference type="EMBL" id="MBU4681975.1"/>
    </source>
</evidence>
<comment type="caution">
    <text evidence="8">The sequence shown here is derived from an EMBL/GenBank/DDBJ whole genome shotgun (WGS) entry which is preliminary data.</text>
</comment>
<dbReference type="Proteomes" id="UP000686327">
    <property type="component" value="Unassembled WGS sequence"/>
</dbReference>
<dbReference type="NCBIfam" id="NF008419">
    <property type="entry name" value="PRK11246.1"/>
    <property type="match status" value="1"/>
</dbReference>
<accession>A0ABS6DGW8</accession>
<name>A0ABS6DGW8_9ENTR</name>
<evidence type="ECO:0000256" key="2">
    <source>
        <dbReference type="ARBA" id="ARBA00005362"/>
    </source>
</evidence>
<sequence>MVRVKFKFRLHRAVIVLFCLALLVALMQGASWFSRGSQQARNVQLEELARTLARQVAFNLVPVMKTENPDEKRISASLNLLTKDSRILDAAVYDSEGDQIARAGENIEVRDRLALDGQKAGSYFNRQIVQPIEDKSGPIGYLRITLDTHTLATEAKQVDNTTNILRLMLLLAVAIGIVLTRTLLHGKRTRWQQSPFLLTANSKVKEEDDETNQGSGR</sequence>
<comment type="similarity">
    <text evidence="2">Belongs to the Smp family.</text>
</comment>
<evidence type="ECO:0000313" key="9">
    <source>
        <dbReference type="Proteomes" id="UP000686327"/>
    </source>
</evidence>
<evidence type="ECO:0000256" key="4">
    <source>
        <dbReference type="ARBA" id="ARBA00022692"/>
    </source>
</evidence>
<keyword evidence="9" id="KW-1185">Reference proteome</keyword>
<evidence type="ECO:0000256" key="3">
    <source>
        <dbReference type="ARBA" id="ARBA00022475"/>
    </source>
</evidence>
<dbReference type="InterPro" id="IPR019305">
    <property type="entry name" value="Uncharacterised_Smp"/>
</dbReference>
<reference evidence="9" key="1">
    <citation type="submission" date="2023-07" db="EMBL/GenBank/DDBJ databases">
        <title>Cedecea davisae an AmpC producer and its therapeutic implications.</title>
        <authorList>
            <person name="Notter J."/>
        </authorList>
    </citation>
    <scope>NUCLEOTIDE SEQUENCE [LARGE SCALE GENOMIC DNA]</scope>
    <source>
        <strain evidence="9">1</strain>
    </source>
</reference>
<gene>
    <name evidence="8" type="ORF">KC222_08105</name>
</gene>
<keyword evidence="3" id="KW-1003">Cell membrane</keyword>
<evidence type="ECO:0000256" key="7">
    <source>
        <dbReference type="SAM" id="Phobius"/>
    </source>
</evidence>
<proteinExistence type="inferred from homology"/>
<evidence type="ECO:0000256" key="6">
    <source>
        <dbReference type="ARBA" id="ARBA00023136"/>
    </source>
</evidence>
<evidence type="ECO:0000256" key="1">
    <source>
        <dbReference type="ARBA" id="ARBA00004236"/>
    </source>
</evidence>
<keyword evidence="4 7" id="KW-0812">Transmembrane</keyword>
<dbReference type="Pfam" id="PF10144">
    <property type="entry name" value="SMP_2"/>
    <property type="match status" value="1"/>
</dbReference>
<dbReference type="RefSeq" id="WP_216375287.1">
    <property type="nucleotide sequence ID" value="NZ_JAGRYT010000009.1"/>
</dbReference>
<comment type="subcellular location">
    <subcellularLocation>
        <location evidence="1">Cell membrane</location>
    </subcellularLocation>
</comment>
<keyword evidence="5 7" id="KW-1133">Transmembrane helix</keyword>
<keyword evidence="6 7" id="KW-0472">Membrane</keyword>
<protein>
    <submittedName>
        <fullName evidence="8">YtjB family periplasmic protein</fullName>
    </submittedName>
</protein>
<evidence type="ECO:0000256" key="5">
    <source>
        <dbReference type="ARBA" id="ARBA00022989"/>
    </source>
</evidence>
<organism evidence="8 9">
    <name type="scientific">Cedecea davisae</name>
    <dbReference type="NCBI Taxonomy" id="158484"/>
    <lineage>
        <taxon>Bacteria</taxon>
        <taxon>Pseudomonadati</taxon>
        <taxon>Pseudomonadota</taxon>
        <taxon>Gammaproteobacteria</taxon>
        <taxon>Enterobacterales</taxon>
        <taxon>Enterobacteriaceae</taxon>
        <taxon>Cedecea</taxon>
    </lineage>
</organism>
<feature type="transmembrane region" description="Helical" evidence="7">
    <location>
        <begin position="164"/>
        <end position="184"/>
    </location>
</feature>
<dbReference type="EMBL" id="JAGRYU010000011">
    <property type="protein sequence ID" value="MBU4681975.1"/>
    <property type="molecule type" value="Genomic_DNA"/>
</dbReference>